<feature type="domain" description="FHA" evidence="6">
    <location>
        <begin position="65"/>
        <end position="118"/>
    </location>
</feature>
<dbReference type="PROSITE" id="PS00107">
    <property type="entry name" value="PROTEIN_KINASE_ATP"/>
    <property type="match status" value="1"/>
</dbReference>
<comment type="similarity">
    <text evidence="1">Belongs to the protein kinase superfamily. CAMK Ser/Thr protein kinase family. CHEK2 subfamily.</text>
</comment>
<dbReference type="InterPro" id="IPR011009">
    <property type="entry name" value="Kinase-like_dom_sf"/>
</dbReference>
<dbReference type="InterPro" id="IPR000719">
    <property type="entry name" value="Prot_kinase_dom"/>
</dbReference>
<evidence type="ECO:0000256" key="2">
    <source>
        <dbReference type="ARBA" id="ARBA00022741"/>
    </source>
</evidence>
<dbReference type="SMART" id="SM00240">
    <property type="entry name" value="FHA"/>
    <property type="match status" value="1"/>
</dbReference>
<keyword evidence="9" id="KW-1185">Reference proteome</keyword>
<dbReference type="GO" id="GO:0005524">
    <property type="term" value="F:ATP binding"/>
    <property type="evidence" value="ECO:0007669"/>
    <property type="project" value="UniProtKB-UniRule"/>
</dbReference>
<dbReference type="Gene3D" id="2.60.200.20">
    <property type="match status" value="1"/>
</dbReference>
<protein>
    <submittedName>
        <fullName evidence="8">Kinase-like domain-containing protein</fullName>
    </submittedName>
</protein>
<dbReference type="Gene3D" id="1.10.510.10">
    <property type="entry name" value="Transferase(Phosphotransferase) domain 1"/>
    <property type="match status" value="1"/>
</dbReference>
<dbReference type="SUPFAM" id="SSF56112">
    <property type="entry name" value="Protein kinase-like (PK-like)"/>
    <property type="match status" value="1"/>
</dbReference>
<keyword evidence="2 4" id="KW-0547">Nucleotide-binding</keyword>
<feature type="compositionally biased region" description="Low complexity" evidence="5">
    <location>
        <begin position="555"/>
        <end position="565"/>
    </location>
</feature>
<feature type="binding site" evidence="4">
    <location>
        <position position="196"/>
    </location>
    <ligand>
        <name>ATP</name>
        <dbReference type="ChEBI" id="CHEBI:30616"/>
    </ligand>
</feature>
<keyword evidence="8" id="KW-0808">Transferase</keyword>
<dbReference type="PROSITE" id="PS00108">
    <property type="entry name" value="PROTEIN_KINASE_ST"/>
    <property type="match status" value="1"/>
</dbReference>
<accession>A0AAD6U5Y2</accession>
<keyword evidence="8" id="KW-0418">Kinase</keyword>
<sequence>MDPPDAIPDAMDEEFDYPETQEQRQLTPPPPEERNPNLWGFLETEEGCPSIPKPRYDLFRAQPEVTIGRNPESTIRIRHANSLNHATIRWDGVKNGASQVVITDHGSKNKTFVDGSRVRPGMPRKLVHMAEISFGSPQPPPPGNTDTPDFRFTFHDLASSIREVKEHYVFGEILGAGTFGTVYKAHDRDGRVFAVKAIKGGMGRDDWNSHGGSTTPHQVMARREIEIMRALEHPNICRLHDHFWNRDESIDLVLEFIDGGDLMKLIVDYRGLSERMTKHVMRQVCNALAFMHSKNITHRDLKPENILVTAARPPVVKIADFGLAKLIDPARLASMSICGTPIFAAPELIQHVHGRKGYNQGVDCYAAGLILCICLCSMIDTLYGLMPDGVYGWKHAPNGPIVDWAELEKSVGKDREGYPVYFSTRALYFVRRLLETDPKTRMTMAEACAHPWFEFDRADAYGADACEDLTSSMEGVSMRTLRADANAALEPQSEDDNTSLAVNGGGSSAGSIVHRHATLMPTQSAPTIMNAAMPIDTPRPVLLARGNTMTPRATQGAAQVQRAVGAGRGMNKRKHEGSEDSGSDTDTDAGTVRGPPLRPSSLKGNRESADREEDKMDISPKKQRR</sequence>
<dbReference type="AlphaFoldDB" id="A0AAD6U5Y2"/>
<feature type="domain" description="Protein kinase" evidence="7">
    <location>
        <begin position="168"/>
        <end position="453"/>
    </location>
</feature>
<feature type="compositionally biased region" description="Acidic residues" evidence="5">
    <location>
        <begin position="10"/>
        <end position="19"/>
    </location>
</feature>
<name>A0AAD6U5Y2_9AGAR</name>
<dbReference type="InterPro" id="IPR017441">
    <property type="entry name" value="Protein_kinase_ATP_BS"/>
</dbReference>
<dbReference type="Pfam" id="PF00498">
    <property type="entry name" value="FHA"/>
    <property type="match status" value="1"/>
</dbReference>
<dbReference type="PROSITE" id="PS50011">
    <property type="entry name" value="PROTEIN_KINASE_DOM"/>
    <property type="match status" value="1"/>
</dbReference>
<keyword evidence="3 4" id="KW-0067">ATP-binding</keyword>
<dbReference type="SUPFAM" id="SSF49879">
    <property type="entry name" value="SMAD/FHA domain"/>
    <property type="match status" value="1"/>
</dbReference>
<dbReference type="InterPro" id="IPR008984">
    <property type="entry name" value="SMAD_FHA_dom_sf"/>
</dbReference>
<evidence type="ECO:0000256" key="3">
    <source>
        <dbReference type="ARBA" id="ARBA00022840"/>
    </source>
</evidence>
<comment type="caution">
    <text evidence="8">The sequence shown here is derived from an EMBL/GenBank/DDBJ whole genome shotgun (WGS) entry which is preliminary data.</text>
</comment>
<evidence type="ECO:0000256" key="5">
    <source>
        <dbReference type="SAM" id="MobiDB-lite"/>
    </source>
</evidence>
<evidence type="ECO:0000313" key="9">
    <source>
        <dbReference type="Proteomes" id="UP001222325"/>
    </source>
</evidence>
<dbReference type="GO" id="GO:0004672">
    <property type="term" value="F:protein kinase activity"/>
    <property type="evidence" value="ECO:0007669"/>
    <property type="project" value="InterPro"/>
</dbReference>
<dbReference type="Pfam" id="PF00069">
    <property type="entry name" value="Pkinase"/>
    <property type="match status" value="1"/>
</dbReference>
<proteinExistence type="inferred from homology"/>
<dbReference type="Proteomes" id="UP001222325">
    <property type="component" value="Unassembled WGS sequence"/>
</dbReference>
<reference evidence="8" key="1">
    <citation type="submission" date="2023-03" db="EMBL/GenBank/DDBJ databases">
        <title>Massive genome expansion in bonnet fungi (Mycena s.s.) driven by repeated elements and novel gene families across ecological guilds.</title>
        <authorList>
            <consortium name="Lawrence Berkeley National Laboratory"/>
            <person name="Harder C.B."/>
            <person name="Miyauchi S."/>
            <person name="Viragh M."/>
            <person name="Kuo A."/>
            <person name="Thoen E."/>
            <person name="Andreopoulos B."/>
            <person name="Lu D."/>
            <person name="Skrede I."/>
            <person name="Drula E."/>
            <person name="Henrissat B."/>
            <person name="Morin E."/>
            <person name="Kohler A."/>
            <person name="Barry K."/>
            <person name="LaButti K."/>
            <person name="Morin E."/>
            <person name="Salamov A."/>
            <person name="Lipzen A."/>
            <person name="Mereny Z."/>
            <person name="Hegedus B."/>
            <person name="Baldrian P."/>
            <person name="Stursova M."/>
            <person name="Weitz H."/>
            <person name="Taylor A."/>
            <person name="Grigoriev I.V."/>
            <person name="Nagy L.G."/>
            <person name="Martin F."/>
            <person name="Kauserud H."/>
        </authorList>
    </citation>
    <scope>NUCLEOTIDE SEQUENCE</scope>
    <source>
        <strain evidence="8">CBHHK173m</strain>
    </source>
</reference>
<evidence type="ECO:0000256" key="4">
    <source>
        <dbReference type="PROSITE-ProRule" id="PRU10141"/>
    </source>
</evidence>
<dbReference type="InterPro" id="IPR008271">
    <property type="entry name" value="Ser/Thr_kinase_AS"/>
</dbReference>
<feature type="region of interest" description="Disordered" evidence="5">
    <location>
        <begin position="550"/>
        <end position="625"/>
    </location>
</feature>
<gene>
    <name evidence="8" type="ORF">B0H15DRAFT_948262</name>
</gene>
<evidence type="ECO:0000259" key="7">
    <source>
        <dbReference type="PROSITE" id="PS50011"/>
    </source>
</evidence>
<dbReference type="EMBL" id="JARJCN010000019">
    <property type="protein sequence ID" value="KAJ7092082.1"/>
    <property type="molecule type" value="Genomic_DNA"/>
</dbReference>
<evidence type="ECO:0000259" key="6">
    <source>
        <dbReference type="PROSITE" id="PS50006"/>
    </source>
</evidence>
<dbReference type="PROSITE" id="PS50006">
    <property type="entry name" value="FHA_DOMAIN"/>
    <property type="match status" value="1"/>
</dbReference>
<feature type="compositionally biased region" description="Basic and acidic residues" evidence="5">
    <location>
        <begin position="604"/>
        <end position="625"/>
    </location>
</feature>
<dbReference type="CDD" id="cd00060">
    <property type="entry name" value="FHA"/>
    <property type="match status" value="1"/>
</dbReference>
<dbReference type="PANTHER" id="PTHR24347">
    <property type="entry name" value="SERINE/THREONINE-PROTEIN KINASE"/>
    <property type="match status" value="1"/>
</dbReference>
<organism evidence="8 9">
    <name type="scientific">Mycena belliarum</name>
    <dbReference type="NCBI Taxonomy" id="1033014"/>
    <lineage>
        <taxon>Eukaryota</taxon>
        <taxon>Fungi</taxon>
        <taxon>Dikarya</taxon>
        <taxon>Basidiomycota</taxon>
        <taxon>Agaricomycotina</taxon>
        <taxon>Agaricomycetes</taxon>
        <taxon>Agaricomycetidae</taxon>
        <taxon>Agaricales</taxon>
        <taxon>Marasmiineae</taxon>
        <taxon>Mycenaceae</taxon>
        <taxon>Mycena</taxon>
    </lineage>
</organism>
<evidence type="ECO:0000256" key="1">
    <source>
        <dbReference type="ARBA" id="ARBA00005575"/>
    </source>
</evidence>
<feature type="region of interest" description="Disordered" evidence="5">
    <location>
        <begin position="1"/>
        <end position="36"/>
    </location>
</feature>
<dbReference type="SMART" id="SM00220">
    <property type="entry name" value="S_TKc"/>
    <property type="match status" value="1"/>
</dbReference>
<dbReference type="InterPro" id="IPR000253">
    <property type="entry name" value="FHA_dom"/>
</dbReference>
<evidence type="ECO:0000313" key="8">
    <source>
        <dbReference type="EMBL" id="KAJ7092082.1"/>
    </source>
</evidence>